<reference evidence="1" key="1">
    <citation type="journal article" date="2014" name="Genome Announc.">
        <title>Genome sequence of the yeast Cyberlindnera fabianii (Hansenula fabianii).</title>
        <authorList>
            <person name="Freel K.C."/>
            <person name="Sarilar V."/>
            <person name="Neuveglise C."/>
            <person name="Devillers H."/>
            <person name="Friedrich A."/>
            <person name="Schacherer J."/>
        </authorList>
    </citation>
    <scope>NUCLEOTIDE SEQUENCE</scope>
    <source>
        <strain evidence="1">YJS4271</strain>
    </source>
</reference>
<dbReference type="OMA" id="CHERAFF"/>
<evidence type="ECO:0000313" key="3">
    <source>
        <dbReference type="Proteomes" id="UP000189513"/>
    </source>
</evidence>
<dbReference type="VEuPathDB" id="FungiDB:BON22_4843"/>
<keyword evidence="3" id="KW-1185">Reference proteome</keyword>
<evidence type="ECO:0000313" key="2">
    <source>
        <dbReference type="EMBL" id="ONH65277.1"/>
    </source>
</evidence>
<name>A0A061AWA6_CYBFA</name>
<dbReference type="EMBL" id="LK052893">
    <property type="protein sequence ID" value="CDR41851.1"/>
    <property type="molecule type" value="Genomic_DNA"/>
</dbReference>
<dbReference type="Proteomes" id="UP000189513">
    <property type="component" value="Unassembled WGS sequence"/>
</dbReference>
<evidence type="ECO:0000313" key="1">
    <source>
        <dbReference type="EMBL" id="CDR41851.1"/>
    </source>
</evidence>
<reference evidence="3" key="2">
    <citation type="journal article" date="2017" name="Genome Announc.">
        <title>Genome sequences of Cyberlindnera fabianii 65, Pichia kudriavzevii 129, and Saccharomyces cerevisiae 131 isolated from fermented masau fruits in Zimbabwe.</title>
        <authorList>
            <person name="van Rijswijck I.M.H."/>
            <person name="Derks M.F.L."/>
            <person name="Abee T."/>
            <person name="de Ridder D."/>
            <person name="Smid E.J."/>
        </authorList>
    </citation>
    <scope>NUCLEOTIDE SEQUENCE [LARGE SCALE GENOMIC DNA]</scope>
    <source>
        <strain evidence="3">65</strain>
    </source>
</reference>
<dbReference type="EMBL" id="MPUK01000012">
    <property type="protein sequence ID" value="ONH65277.1"/>
    <property type="molecule type" value="Genomic_DNA"/>
</dbReference>
<dbReference type="OrthoDB" id="4062597at2759"/>
<gene>
    <name evidence="2" type="ORF">BON22_4843</name>
    <name evidence="1" type="ORF">CYFA0S_08e00782g</name>
</gene>
<proteinExistence type="predicted"/>
<organism evidence="1">
    <name type="scientific">Cyberlindnera fabianii</name>
    <name type="common">Yeast</name>
    <name type="synonym">Hansenula fabianii</name>
    <dbReference type="NCBI Taxonomy" id="36022"/>
    <lineage>
        <taxon>Eukaryota</taxon>
        <taxon>Fungi</taxon>
        <taxon>Dikarya</taxon>
        <taxon>Ascomycota</taxon>
        <taxon>Saccharomycotina</taxon>
        <taxon>Saccharomycetes</taxon>
        <taxon>Phaffomycetales</taxon>
        <taxon>Phaffomycetaceae</taxon>
        <taxon>Cyberlindnera</taxon>
    </lineage>
</organism>
<reference evidence="2" key="3">
    <citation type="submission" date="2017-01" db="EMBL/GenBank/DDBJ databases">
        <authorList>
            <person name="Mah S.A."/>
            <person name="Swanson W.J."/>
            <person name="Moy G.W."/>
            <person name="Vacquier V.D."/>
        </authorList>
    </citation>
    <scope>NUCLEOTIDE SEQUENCE [LARGE SCALE GENOMIC DNA]</scope>
    <source>
        <strain evidence="2">65</strain>
    </source>
</reference>
<dbReference type="AlphaFoldDB" id="A0A061AWA6"/>
<protein>
    <submittedName>
        <fullName evidence="1">CYFA0S08e00782g1_1</fullName>
    </submittedName>
    <submittedName>
        <fullName evidence="2">Sporulation protein RMD6</fullName>
    </submittedName>
</protein>
<accession>A0A061AWA6</accession>
<sequence length="239" mass="26658">MTIDTESIPSFKLLRFGPSLFSATAPYSSQLIDFLTEVINRGYNINKQYNVITSTRIKSPEVFINDLGFYKPESFLLVLVKEGSDGEINADVFKRIQVEANKVEIEDVTTEFDPEKDIKIEDVLGTIGGKLYDGSDADEGEVGWELTGVTSFAKGCGSYLIGVITKLAEEAKKDFLYASVIFEHGLVGYYSRFGFVECQEKLLQQVDATGRVIGGDLEDGIYATRDFHVAFLKKQLIKR</sequence>